<protein>
    <submittedName>
        <fullName evidence="1">Uncharacterized protein</fullName>
    </submittedName>
</protein>
<dbReference type="AlphaFoldDB" id="A0A8J9VU63"/>
<dbReference type="Proteomes" id="UP000838878">
    <property type="component" value="Chromosome 13"/>
</dbReference>
<sequence length="68" mass="7762">MTLFHPRTLYLGITALEITFDDLKFRGALRALHTTVMSKLKPLRPRRLAHLVISLRGEGVRKKSAHVI</sequence>
<dbReference type="EMBL" id="OV170233">
    <property type="protein sequence ID" value="CAH0718572.1"/>
    <property type="molecule type" value="Genomic_DNA"/>
</dbReference>
<reference evidence="1" key="1">
    <citation type="submission" date="2021-12" db="EMBL/GenBank/DDBJ databases">
        <authorList>
            <person name="Martin H S."/>
        </authorList>
    </citation>
    <scope>NUCLEOTIDE SEQUENCE</scope>
</reference>
<name>A0A8J9VU63_9NEOP</name>
<accession>A0A8J9VU63</accession>
<evidence type="ECO:0000313" key="1">
    <source>
        <dbReference type="EMBL" id="CAH0718572.1"/>
    </source>
</evidence>
<proteinExistence type="predicted"/>
<evidence type="ECO:0000313" key="2">
    <source>
        <dbReference type="Proteomes" id="UP000838878"/>
    </source>
</evidence>
<organism evidence="1 2">
    <name type="scientific">Brenthis ino</name>
    <name type="common">lesser marbled fritillary</name>
    <dbReference type="NCBI Taxonomy" id="405034"/>
    <lineage>
        <taxon>Eukaryota</taxon>
        <taxon>Metazoa</taxon>
        <taxon>Ecdysozoa</taxon>
        <taxon>Arthropoda</taxon>
        <taxon>Hexapoda</taxon>
        <taxon>Insecta</taxon>
        <taxon>Pterygota</taxon>
        <taxon>Neoptera</taxon>
        <taxon>Endopterygota</taxon>
        <taxon>Lepidoptera</taxon>
        <taxon>Glossata</taxon>
        <taxon>Ditrysia</taxon>
        <taxon>Papilionoidea</taxon>
        <taxon>Nymphalidae</taxon>
        <taxon>Heliconiinae</taxon>
        <taxon>Argynnini</taxon>
        <taxon>Brenthis</taxon>
    </lineage>
</organism>
<gene>
    <name evidence="1" type="ORF">BINO364_LOCUS5033</name>
</gene>
<feature type="non-terminal residue" evidence="1">
    <location>
        <position position="68"/>
    </location>
</feature>
<keyword evidence="2" id="KW-1185">Reference proteome</keyword>